<dbReference type="STRING" id="1513793.SAMN06296036_10765"/>
<dbReference type="PANTHER" id="PTHR11403">
    <property type="entry name" value="CYTOCHROME C OXIDASE SUBUNIT III"/>
    <property type="match status" value="1"/>
</dbReference>
<feature type="transmembrane region" description="Helical" evidence="15">
    <location>
        <begin position="89"/>
        <end position="107"/>
    </location>
</feature>
<dbReference type="Gene3D" id="1.20.120.80">
    <property type="entry name" value="Cytochrome c oxidase, subunit III, four-helix bundle"/>
    <property type="match status" value="1"/>
</dbReference>
<dbReference type="InterPro" id="IPR013833">
    <property type="entry name" value="Cyt_c_oxidase_su3_a-hlx"/>
</dbReference>
<dbReference type="GO" id="GO:0004129">
    <property type="term" value="F:cytochrome-c oxidase activity"/>
    <property type="evidence" value="ECO:0007669"/>
    <property type="project" value="InterPro"/>
</dbReference>
<evidence type="ECO:0000256" key="9">
    <source>
        <dbReference type="ARBA" id="ARBA00025694"/>
    </source>
</evidence>
<evidence type="ECO:0000256" key="6">
    <source>
        <dbReference type="ARBA" id="ARBA00022692"/>
    </source>
</evidence>
<dbReference type="FunFam" id="1.20.120.80:FF:000001">
    <property type="entry name" value="Cytochrome (Ubi)quinol oxidase subunit III"/>
    <property type="match status" value="1"/>
</dbReference>
<evidence type="ECO:0000256" key="7">
    <source>
        <dbReference type="ARBA" id="ARBA00022989"/>
    </source>
</evidence>
<name>A0A1Y6BTS2_9BACT</name>
<dbReference type="InterPro" id="IPR035973">
    <property type="entry name" value="Cyt_c_oxidase_su3-like_sf"/>
</dbReference>
<feature type="transmembrane region" description="Helical" evidence="15">
    <location>
        <begin position="171"/>
        <end position="191"/>
    </location>
</feature>
<evidence type="ECO:0000313" key="17">
    <source>
        <dbReference type="EMBL" id="SMF20856.1"/>
    </source>
</evidence>
<comment type="similarity">
    <text evidence="2 14">Belongs to the cytochrome c oxidase subunit 3 family.</text>
</comment>
<accession>A0A1Y6BTS2</accession>
<evidence type="ECO:0000256" key="5">
    <source>
        <dbReference type="ARBA" id="ARBA00022475"/>
    </source>
</evidence>
<dbReference type="InterPro" id="IPR024791">
    <property type="entry name" value="Cyt_c/ubiquinol_Oxase_su3"/>
</dbReference>
<feature type="transmembrane region" description="Helical" evidence="15">
    <location>
        <begin position="127"/>
        <end position="151"/>
    </location>
</feature>
<evidence type="ECO:0000256" key="13">
    <source>
        <dbReference type="ARBA" id="ARBA00032717"/>
    </source>
</evidence>
<sequence>MSAHIETNTGVDNRKFAMWTLIASECFLFGTLIVNYFINRERGLAGPTGPEIFDINLTTLSTFDLLMSSVAMVLALHHCRARNLKWMQFWLFIVALGGAIFLGFQYYEFDHFVNAGLKLDTSVFGSAFYMLTGCHGLHVAVGVLWITSILITSLKRGESWFDSDTIEVAGLYWHFVDVVWIIIFTVVYLFVYV</sequence>
<keyword evidence="8 15" id="KW-0472">Membrane</keyword>
<comment type="function">
    <text evidence="9">Cytochrome bo(3) ubiquinol terminal oxidase is the component of the aerobic respiratory chain of E.coli that predominates when cells are grown at high aeration. Has proton pump activity across the membrane in addition to electron transfer, pumping 2 protons/electron.</text>
</comment>
<keyword evidence="7 15" id="KW-1133">Transmembrane helix</keyword>
<keyword evidence="5" id="KW-1003">Cell membrane</keyword>
<proteinExistence type="inferred from homology"/>
<evidence type="ECO:0000256" key="8">
    <source>
        <dbReference type="ARBA" id="ARBA00023136"/>
    </source>
</evidence>
<dbReference type="GO" id="GO:0005886">
    <property type="term" value="C:plasma membrane"/>
    <property type="evidence" value="ECO:0007669"/>
    <property type="project" value="UniProtKB-SubCell"/>
</dbReference>
<evidence type="ECO:0000256" key="1">
    <source>
        <dbReference type="ARBA" id="ARBA00004651"/>
    </source>
</evidence>
<gene>
    <name evidence="17" type="ORF">SAMN06296036_10765</name>
</gene>
<dbReference type="Proteomes" id="UP000192907">
    <property type="component" value="Unassembled WGS sequence"/>
</dbReference>
<dbReference type="EMBL" id="FWZT01000007">
    <property type="protein sequence ID" value="SMF20856.1"/>
    <property type="molecule type" value="Genomic_DNA"/>
</dbReference>
<evidence type="ECO:0000259" key="16">
    <source>
        <dbReference type="PROSITE" id="PS50253"/>
    </source>
</evidence>
<keyword evidence="6 14" id="KW-0812">Transmembrane</keyword>
<evidence type="ECO:0000256" key="10">
    <source>
        <dbReference type="ARBA" id="ARBA00030072"/>
    </source>
</evidence>
<dbReference type="InterPro" id="IPR000298">
    <property type="entry name" value="Cyt_c_oxidase-like_su3"/>
</dbReference>
<comment type="subunit">
    <text evidence="3">Heterooctamer of two A chains, two B chains, two C chains and two D chains.</text>
</comment>
<dbReference type="PANTHER" id="PTHR11403:SF2">
    <property type="entry name" value="CYTOCHROME BO(3) UBIQUINOL OXIDASE SUBUNIT 3"/>
    <property type="match status" value="1"/>
</dbReference>
<dbReference type="SUPFAM" id="SSF81452">
    <property type="entry name" value="Cytochrome c oxidase subunit III-like"/>
    <property type="match status" value="1"/>
</dbReference>
<organism evidence="17 18">
    <name type="scientific">Pseudobacteriovorax antillogorgiicola</name>
    <dbReference type="NCBI Taxonomy" id="1513793"/>
    <lineage>
        <taxon>Bacteria</taxon>
        <taxon>Pseudomonadati</taxon>
        <taxon>Bdellovibrionota</taxon>
        <taxon>Oligoflexia</taxon>
        <taxon>Oligoflexales</taxon>
        <taxon>Pseudobacteriovoracaceae</taxon>
        <taxon>Pseudobacteriovorax</taxon>
    </lineage>
</organism>
<evidence type="ECO:0000256" key="14">
    <source>
        <dbReference type="RuleBase" id="RU003376"/>
    </source>
</evidence>
<dbReference type="GO" id="GO:0019646">
    <property type="term" value="P:aerobic electron transport chain"/>
    <property type="evidence" value="ECO:0007669"/>
    <property type="project" value="InterPro"/>
</dbReference>
<protein>
    <recommendedName>
        <fullName evidence="4">Cytochrome bo(3) ubiquinol oxidase subunit 3</fullName>
    </recommendedName>
    <alternativeName>
        <fullName evidence="12">Cytochrome o ubiquinol oxidase subunit 3</fullName>
    </alternativeName>
    <alternativeName>
        <fullName evidence="10">Oxidase bo(3) subunit 3</fullName>
    </alternativeName>
    <alternativeName>
        <fullName evidence="13">Ubiquinol oxidase polypeptide III</fullName>
    </alternativeName>
    <alternativeName>
        <fullName evidence="11">Ubiquinol oxidase subunit 3</fullName>
    </alternativeName>
</protein>
<evidence type="ECO:0000256" key="2">
    <source>
        <dbReference type="ARBA" id="ARBA00010581"/>
    </source>
</evidence>
<evidence type="ECO:0000256" key="12">
    <source>
        <dbReference type="ARBA" id="ARBA00032189"/>
    </source>
</evidence>
<reference evidence="18" key="1">
    <citation type="submission" date="2017-04" db="EMBL/GenBank/DDBJ databases">
        <authorList>
            <person name="Varghese N."/>
            <person name="Submissions S."/>
        </authorList>
    </citation>
    <scope>NUCLEOTIDE SEQUENCE [LARGE SCALE GENOMIC DNA]</scope>
    <source>
        <strain evidence="18">RKEM611</strain>
    </source>
</reference>
<dbReference type="Pfam" id="PF00510">
    <property type="entry name" value="COX3"/>
    <property type="match status" value="1"/>
</dbReference>
<dbReference type="AlphaFoldDB" id="A0A1Y6BTS2"/>
<dbReference type="PROSITE" id="PS50253">
    <property type="entry name" value="COX3"/>
    <property type="match status" value="1"/>
</dbReference>
<evidence type="ECO:0000256" key="3">
    <source>
        <dbReference type="ARBA" id="ARBA00011700"/>
    </source>
</evidence>
<evidence type="ECO:0000313" key="18">
    <source>
        <dbReference type="Proteomes" id="UP000192907"/>
    </source>
</evidence>
<feature type="domain" description="Heme-copper oxidase subunit III family profile" evidence="16">
    <location>
        <begin position="1"/>
        <end position="192"/>
    </location>
</feature>
<evidence type="ECO:0000256" key="15">
    <source>
        <dbReference type="SAM" id="Phobius"/>
    </source>
</evidence>
<keyword evidence="18" id="KW-1185">Reference proteome</keyword>
<evidence type="ECO:0000256" key="4">
    <source>
        <dbReference type="ARBA" id="ARBA00014687"/>
    </source>
</evidence>
<evidence type="ECO:0000256" key="11">
    <source>
        <dbReference type="ARBA" id="ARBA00031884"/>
    </source>
</evidence>
<comment type="subcellular location">
    <subcellularLocation>
        <location evidence="1 14">Cell membrane</location>
        <topology evidence="1 14">Multi-pass membrane protein</topology>
    </subcellularLocation>
</comment>
<feature type="transmembrane region" description="Helical" evidence="15">
    <location>
        <begin position="58"/>
        <end position="77"/>
    </location>
</feature>
<feature type="transmembrane region" description="Helical" evidence="15">
    <location>
        <begin position="16"/>
        <end position="38"/>
    </location>
</feature>
<dbReference type="RefSeq" id="WP_200820695.1">
    <property type="nucleotide sequence ID" value="NZ_FWZT01000007.1"/>
</dbReference>